<accession>A0ABV2NQ35</accession>
<evidence type="ECO:0000313" key="2">
    <source>
        <dbReference type="Proteomes" id="UP001549119"/>
    </source>
</evidence>
<reference evidence="1 2" key="1">
    <citation type="submission" date="2024-06" db="EMBL/GenBank/DDBJ databases">
        <title>Genomics of switchgrass bacterial isolates.</title>
        <authorList>
            <person name="Shade A."/>
        </authorList>
    </citation>
    <scope>NUCLEOTIDE SEQUENCE [LARGE SCALE GENOMIC DNA]</scope>
    <source>
        <strain evidence="1 2">PvP084</strain>
    </source>
</reference>
<keyword evidence="2" id="KW-1185">Reference proteome</keyword>
<dbReference type="Proteomes" id="UP001549119">
    <property type="component" value="Unassembled WGS sequence"/>
</dbReference>
<protein>
    <submittedName>
        <fullName evidence="1">Uncharacterized protein</fullName>
    </submittedName>
</protein>
<sequence length="106" mass="12429">MVEIRTVAISRYAGIRLVPDPHMVDVTEDWSEVRSPSRAARRRREGHPQRIRYRELPKPEFYHLPAQNMIVAHPAVIDRLHARLVADMDRRREKQIMDAVLGRPVC</sequence>
<proteinExistence type="predicted"/>
<dbReference type="EMBL" id="JBEPNW010000002">
    <property type="protein sequence ID" value="MET3868603.1"/>
    <property type="molecule type" value="Genomic_DNA"/>
</dbReference>
<dbReference type="RefSeq" id="WP_209650356.1">
    <property type="nucleotide sequence ID" value="NZ_JBEPNV010000001.1"/>
</dbReference>
<organism evidence="1 2">
    <name type="scientific">Methylobacterium radiotolerans</name>
    <dbReference type="NCBI Taxonomy" id="31998"/>
    <lineage>
        <taxon>Bacteria</taxon>
        <taxon>Pseudomonadati</taxon>
        <taxon>Pseudomonadota</taxon>
        <taxon>Alphaproteobacteria</taxon>
        <taxon>Hyphomicrobiales</taxon>
        <taxon>Methylobacteriaceae</taxon>
        <taxon>Methylobacterium</taxon>
    </lineage>
</organism>
<gene>
    <name evidence="1" type="ORF">ABIC20_005912</name>
</gene>
<name>A0ABV2NQ35_9HYPH</name>
<comment type="caution">
    <text evidence="1">The sequence shown here is derived from an EMBL/GenBank/DDBJ whole genome shotgun (WGS) entry which is preliminary data.</text>
</comment>
<evidence type="ECO:0000313" key="1">
    <source>
        <dbReference type="EMBL" id="MET3868603.1"/>
    </source>
</evidence>